<feature type="domain" description="RapZ C-terminal" evidence="6">
    <location>
        <begin position="166"/>
        <end position="287"/>
    </location>
</feature>
<dbReference type="InterPro" id="IPR053931">
    <property type="entry name" value="RapZ_C"/>
</dbReference>
<evidence type="ECO:0000313" key="7">
    <source>
        <dbReference type="EMBL" id="AIH03929.1"/>
    </source>
</evidence>
<dbReference type="InterPro" id="IPR027417">
    <property type="entry name" value="P-loop_NTPase"/>
</dbReference>
<dbReference type="AlphaFoldDB" id="A0A075WRI7"/>
<evidence type="ECO:0000256" key="2">
    <source>
        <dbReference type="ARBA" id="ARBA00022840"/>
    </source>
</evidence>
<dbReference type="eggNOG" id="COG1660">
    <property type="taxonomic scope" value="Bacteria"/>
</dbReference>
<dbReference type="STRING" id="289377.HL41_03570"/>
<dbReference type="Pfam" id="PF22740">
    <property type="entry name" value="PapZ_C"/>
    <property type="match status" value="1"/>
</dbReference>
<sequence>MPNLIIITGTSGSGKSTALKAFEDLGYLAIDNFPTRLLISFLKEVKESLSTDKVALVMDLRDRYFLPEFKTVLPQIHKLGYFWELIFLDARTDVIISRFNLTRRLHPLLREKEVGLEEVIEREKELLADIRELATLFIDTSNYNVHQLRNEIFTRYQTRTDLKNLVLHFISFGYKYGIPPEADYVFDARILPNPYFNPELKPLNGENPLIKQYLLNYDITKTFLNFLTEFLNWLIPVYAKSNKRYLTLAIGCTGGRHRSVALIEFLVENLKKSLFEVEFIVSHRDIKKDV</sequence>
<proteinExistence type="inferred from homology"/>
<dbReference type="PIRSF" id="PIRSF005052">
    <property type="entry name" value="P-loopkin"/>
    <property type="match status" value="1"/>
</dbReference>
<evidence type="ECO:0000256" key="3">
    <source>
        <dbReference type="ARBA" id="ARBA00023134"/>
    </source>
</evidence>
<dbReference type="OrthoDB" id="9784461at2"/>
<keyword evidence="2 4" id="KW-0067">ATP-binding</keyword>
<feature type="domain" description="RapZ-like N-terminal" evidence="5">
    <location>
        <begin position="3"/>
        <end position="158"/>
    </location>
</feature>
<keyword evidence="3 4" id="KW-0342">GTP-binding</keyword>
<keyword evidence="1 4" id="KW-0547">Nucleotide-binding</keyword>
<feature type="binding site" evidence="4">
    <location>
        <begin position="9"/>
        <end position="16"/>
    </location>
    <ligand>
        <name>ATP</name>
        <dbReference type="ChEBI" id="CHEBI:30616"/>
    </ligand>
</feature>
<dbReference type="EMBL" id="CP008796">
    <property type="protein sequence ID" value="AIH03929.1"/>
    <property type="molecule type" value="Genomic_DNA"/>
</dbReference>
<keyword evidence="8" id="KW-1185">Reference proteome</keyword>
<reference evidence="7 8" key="1">
    <citation type="journal article" date="2015" name="Genome Announc.">
        <title>Genome Sequence of a Sulfate-Reducing Thermophilic Bacterium, Thermodesulfobacterium commune DSM 2178T (Phylum Thermodesulfobacteria).</title>
        <authorList>
            <person name="Bhatnagar S."/>
            <person name="Badger J.H."/>
            <person name="Madupu R."/>
            <person name="Khouri H.M."/>
            <person name="O'Connor E.M."/>
            <person name="Robb F.T."/>
            <person name="Ward N.L."/>
            <person name="Eisen J.A."/>
        </authorList>
    </citation>
    <scope>NUCLEOTIDE SEQUENCE [LARGE SCALE GENOMIC DNA]</scope>
    <source>
        <strain evidence="7 8">DSM 2178</strain>
    </source>
</reference>
<evidence type="ECO:0000313" key="8">
    <source>
        <dbReference type="Proteomes" id="UP000028481"/>
    </source>
</evidence>
<dbReference type="SUPFAM" id="SSF52540">
    <property type="entry name" value="P-loop containing nucleoside triphosphate hydrolases"/>
    <property type="match status" value="1"/>
</dbReference>
<dbReference type="GO" id="GO:0005525">
    <property type="term" value="F:GTP binding"/>
    <property type="evidence" value="ECO:0007669"/>
    <property type="project" value="UniProtKB-UniRule"/>
</dbReference>
<dbReference type="HAMAP" id="MF_00636">
    <property type="entry name" value="RapZ_like"/>
    <property type="match status" value="1"/>
</dbReference>
<feature type="binding site" evidence="4">
    <location>
        <begin position="59"/>
        <end position="62"/>
    </location>
    <ligand>
        <name>GTP</name>
        <dbReference type="ChEBI" id="CHEBI:37565"/>
    </ligand>
</feature>
<dbReference type="Pfam" id="PF03668">
    <property type="entry name" value="RapZ-like_N"/>
    <property type="match status" value="1"/>
</dbReference>
<evidence type="ECO:0000256" key="1">
    <source>
        <dbReference type="ARBA" id="ARBA00022741"/>
    </source>
</evidence>
<evidence type="ECO:0000259" key="6">
    <source>
        <dbReference type="Pfam" id="PF22740"/>
    </source>
</evidence>
<dbReference type="KEGG" id="tcm:HL41_03570"/>
<gene>
    <name evidence="7" type="ORF">HL41_03570</name>
</gene>
<dbReference type="PANTHER" id="PTHR30448:SF0">
    <property type="entry name" value="RNASE ADAPTER PROTEIN RAPZ"/>
    <property type="match status" value="1"/>
</dbReference>
<dbReference type="RefSeq" id="WP_038060384.1">
    <property type="nucleotide sequence ID" value="NZ_CP008796.1"/>
</dbReference>
<dbReference type="InterPro" id="IPR005337">
    <property type="entry name" value="RapZ-like"/>
</dbReference>
<dbReference type="Gene3D" id="3.40.50.300">
    <property type="entry name" value="P-loop containing nucleotide triphosphate hydrolases"/>
    <property type="match status" value="1"/>
</dbReference>
<organism evidence="7 8">
    <name type="scientific">Thermodesulfobacterium commune DSM 2178</name>
    <dbReference type="NCBI Taxonomy" id="289377"/>
    <lineage>
        <taxon>Bacteria</taxon>
        <taxon>Pseudomonadati</taxon>
        <taxon>Thermodesulfobacteriota</taxon>
        <taxon>Thermodesulfobacteria</taxon>
        <taxon>Thermodesulfobacteriales</taxon>
        <taxon>Thermodesulfobacteriaceae</taxon>
        <taxon>Thermodesulfobacterium</taxon>
    </lineage>
</organism>
<dbReference type="PaxDb" id="289377-HL41_03570"/>
<dbReference type="HOGENOM" id="CLU_059558_0_0_0"/>
<evidence type="ECO:0000256" key="4">
    <source>
        <dbReference type="HAMAP-Rule" id="MF_00636"/>
    </source>
</evidence>
<dbReference type="Proteomes" id="UP000028481">
    <property type="component" value="Chromosome"/>
</dbReference>
<dbReference type="GO" id="GO:0005524">
    <property type="term" value="F:ATP binding"/>
    <property type="evidence" value="ECO:0007669"/>
    <property type="project" value="UniProtKB-UniRule"/>
</dbReference>
<accession>A0A075WRI7</accession>
<evidence type="ECO:0000259" key="5">
    <source>
        <dbReference type="Pfam" id="PF03668"/>
    </source>
</evidence>
<protein>
    <submittedName>
        <fullName evidence="7">Uncharacterized protein</fullName>
    </submittedName>
</protein>
<dbReference type="PANTHER" id="PTHR30448">
    <property type="entry name" value="RNASE ADAPTER PROTEIN RAPZ"/>
    <property type="match status" value="1"/>
</dbReference>
<dbReference type="InterPro" id="IPR053930">
    <property type="entry name" value="RapZ-like_N"/>
</dbReference>
<name>A0A075WRI7_9BACT</name>
<dbReference type="NCBIfam" id="NF003828">
    <property type="entry name" value="PRK05416.1"/>
    <property type="match status" value="1"/>
</dbReference>